<evidence type="ECO:0000256" key="2">
    <source>
        <dbReference type="ARBA" id="ARBA00005775"/>
    </source>
</evidence>
<evidence type="ECO:0000256" key="6">
    <source>
        <dbReference type="ARBA" id="ARBA00022884"/>
    </source>
</evidence>
<dbReference type="SUPFAM" id="SSF48371">
    <property type="entry name" value="ARM repeat"/>
    <property type="match status" value="2"/>
</dbReference>
<dbReference type="GO" id="GO:0003743">
    <property type="term" value="F:translation initiation factor activity"/>
    <property type="evidence" value="ECO:0007669"/>
    <property type="project" value="UniProtKB-KW"/>
</dbReference>
<feature type="compositionally biased region" description="Basic and acidic residues" evidence="8">
    <location>
        <begin position="635"/>
        <end position="666"/>
    </location>
</feature>
<dbReference type="SMART" id="SM00543">
    <property type="entry name" value="MIF4G"/>
    <property type="match status" value="1"/>
</dbReference>
<feature type="compositionally biased region" description="Polar residues" evidence="8">
    <location>
        <begin position="189"/>
        <end position="200"/>
    </location>
</feature>
<evidence type="ECO:0000256" key="4">
    <source>
        <dbReference type="ARBA" id="ARBA00022540"/>
    </source>
</evidence>
<evidence type="ECO:0000256" key="3">
    <source>
        <dbReference type="ARBA" id="ARBA00022490"/>
    </source>
</evidence>
<feature type="compositionally biased region" description="Basic and acidic residues" evidence="8">
    <location>
        <begin position="1036"/>
        <end position="1048"/>
    </location>
</feature>
<feature type="compositionally biased region" description="Basic and acidic residues" evidence="8">
    <location>
        <begin position="679"/>
        <end position="694"/>
    </location>
</feature>
<dbReference type="OrthoDB" id="514777at2759"/>
<sequence>MNRKANSQNSDAKAALQQSAASQSKVPRKGSVTASTGAGHGNANTASATKPSHSNSGNVNTNNVKSAAPPLSFASAAAAAVAKSSSESNHTADTPSRHNKRNPQGSERGGRPASVILTTPVRIPQRDSVAGHISNIQFGSVSQKSSQPPPPPPTQKPNAGPQSTSGGVPSSQPQSATKPTFGTVPPVTNPGSYSQPQQGDQRNHHPRSNSFTHGWAGNQHAYDHAGQSSHPNQRGHHHHHHQGNAGHGKGYMNNQGHHGEYRRKGDNQRSDSFSRYNKHRDQHQFAPNQQPHPNNVPYMYGAHHGHYPPPPPPHGQDQTIQGQHPMPGNNISQPPMNPQGNPAQQQVPLPPPTQQQQQPTQMPIPNQGYSGQDMYYQDQRGGPHGHPRQNMPPQVAHHPQAYYIQPGSSPMQRPRDKSAHPYPVPYHMAPIHHMPGPGGNGPQQNQPGQISQPPPMGAMPGNPVPGWNVHNFYSYPNIPPVQQMYPMQTMASGHPSYQIPQGVAGMPNTKPIQGIPIMAPSGSAPSSNSSTSRLNASAATFKTRESKKIQIINPNTKQPVDLKPSQDRRGSVSDQSSVQNTRNTPTPSSASQGIDNDLRPSSQHSFSTPSNTTEKVVFSIPKTSKAIQIVNPNVKVKDEKEKEKEDSAVEEDTRAPAKEESDKTEPVFKATEPTVTSKPVKEDKPEADQTKTDTETTAADTSKAEEKISEETPKESEDTTPPPVATPSDAAPIEEPSKDAVKEEQEKPSDEAPRTEEDKQEDKKEDEPKVETSLKSEAAEEDNKDPTLTPHRVTFKEPEAATTATTTTTTSKDDSNASEKDSVESKSDGSEEKDFDSASASGTKESEDENGNSDCEDKDDYSDDEEHSDGEELRGPPTLLTKDNIESVKYPESISLTPIIRGDVIYYPIEFLKAFSSECQLPPAGFKFDAPTDDRQHGHPHRNDQRTGMRRSASGRGERGPGRSGSYNRPPAPQFGGDGHGRPIGRNSQERFSMSSQQGGPGGDRSGPGLGPRAPSGRMSQSGRESRGGRRARGRGRGDGHGHHDNSHQAKPVVLLPKSENRWKPSRQADKAGENSTIEVVERQTKILLNKLTPDNFEQVSNDIIDVANKSKEESDGHILRRAVIIIFEKATDEPTFSATYAQLCKKMITSIDPEIVDKNVLTKDGRYLSGGLLVRKYLLNRCQEGFDLGWKVDMPDDIESDEYYKAAKIKRQGLGLIQFIGELFLLDMLTLKIMHECVKRLLSNINDPEEEEIESLAKLMTTIGKKFDTEDAAEVIDVYFERIRLLSVNKKLSSRIRFMLKDVIDLRSAKWVSRRKNDGPKTIAEIHEEEERKREAALRKSASNTRSMSGIGGQQFGRGRRDPRERESRQGRSSWNTVGGSSNSGRSDSMTTRPENLTNFGNLSRSKNSPSPSTNPFQTLGKGSRGWNSNSSTDAHRSGPTPRSVSLYGSTSSRMASTLPKSGNGSDKQESPGSSSGKHRSNEKMSIGNMYSALYQHDDTHASPRAGPIKEKDNIPEISSTLSESASNVKLMDSKVLKRKVKGMVDEFLGLKDFEELIECVKELEEPNYPNAAVEFIEYSITLKPLQVDLVAQGFGKLHKSVISEDTFVGAFTKASKHLEDLEDDIPLIYTFFGKLLSGSEVSVTRVAEASGVSENPSAYKAVLEYLKEEMKKKGQDELKSELESAGFDVKKALGEMSEERVNKEFEKRDLSTLLSQ</sequence>
<feature type="compositionally biased region" description="Basic and acidic residues" evidence="8">
    <location>
        <begin position="735"/>
        <end position="778"/>
    </location>
</feature>
<evidence type="ECO:0000259" key="9">
    <source>
        <dbReference type="PROSITE" id="PS51366"/>
    </source>
</evidence>
<evidence type="ECO:0000256" key="1">
    <source>
        <dbReference type="ARBA" id="ARBA00004496"/>
    </source>
</evidence>
<dbReference type="InterPro" id="IPR003890">
    <property type="entry name" value="MIF4G-like_typ-3"/>
</dbReference>
<feature type="compositionally biased region" description="Basic and acidic residues" evidence="8">
    <location>
        <begin position="1323"/>
        <end position="1339"/>
    </location>
</feature>
<feature type="compositionally biased region" description="Low complexity" evidence="8">
    <location>
        <begin position="442"/>
        <end position="451"/>
    </location>
</feature>
<feature type="compositionally biased region" description="Acidic residues" evidence="8">
    <location>
        <begin position="846"/>
        <end position="869"/>
    </location>
</feature>
<feature type="compositionally biased region" description="Gly residues" evidence="8">
    <location>
        <begin position="999"/>
        <end position="1010"/>
    </location>
</feature>
<keyword evidence="7" id="KW-0648">Protein biosynthesis</keyword>
<dbReference type="FunFam" id="1.25.40.180:FF:000020">
    <property type="entry name" value="Eukaryotic translation initiation factor subunit"/>
    <property type="match status" value="1"/>
</dbReference>
<evidence type="ECO:0000256" key="5">
    <source>
        <dbReference type="ARBA" id="ARBA00022553"/>
    </source>
</evidence>
<feature type="compositionally biased region" description="Basic and acidic residues" evidence="8">
    <location>
        <begin position="702"/>
        <end position="717"/>
    </location>
</feature>
<keyword evidence="6" id="KW-0694">RNA-binding</keyword>
<dbReference type="PANTHER" id="PTHR23253">
    <property type="entry name" value="EUKARYOTIC TRANSLATION INITIATION FACTOR 4 GAMMA"/>
    <property type="match status" value="1"/>
</dbReference>
<keyword evidence="4" id="KW-0396">Initiation factor</keyword>
<dbReference type="Pfam" id="PF02854">
    <property type="entry name" value="MIF4G"/>
    <property type="match status" value="1"/>
</dbReference>
<proteinExistence type="inferred from homology"/>
<dbReference type="GO" id="GO:0016281">
    <property type="term" value="C:eukaryotic translation initiation factor 4F complex"/>
    <property type="evidence" value="ECO:0007669"/>
    <property type="project" value="TreeGrafter"/>
</dbReference>
<evidence type="ECO:0000256" key="8">
    <source>
        <dbReference type="SAM" id="MobiDB-lite"/>
    </source>
</evidence>
<feature type="compositionally biased region" description="Low complexity" evidence="8">
    <location>
        <begin position="1011"/>
        <end position="1023"/>
    </location>
</feature>
<keyword evidence="11" id="KW-1185">Reference proteome</keyword>
<comment type="subcellular location">
    <subcellularLocation>
        <location evidence="1">Cytoplasm</location>
    </subcellularLocation>
</comment>
<comment type="caution">
    <text evidence="10">The sequence shown here is derived from an EMBL/GenBank/DDBJ whole genome shotgun (WGS) entry which is preliminary data.</text>
</comment>
<feature type="compositionally biased region" description="Low complexity" evidence="8">
    <location>
        <begin position="66"/>
        <end position="88"/>
    </location>
</feature>
<comment type="similarity">
    <text evidence="2">Belongs to the eukaryotic initiation factor 4G family.</text>
</comment>
<feature type="compositionally biased region" description="Low complexity" evidence="8">
    <location>
        <begin position="519"/>
        <end position="540"/>
    </location>
</feature>
<feature type="region of interest" description="Disordered" evidence="8">
    <location>
        <begin position="429"/>
        <end position="462"/>
    </location>
</feature>
<dbReference type="EMBL" id="JANBPU010000037">
    <property type="protein sequence ID" value="KAJ1918832.1"/>
    <property type="molecule type" value="Genomic_DNA"/>
</dbReference>
<dbReference type="PANTHER" id="PTHR23253:SF9">
    <property type="entry name" value="EUKARYOTIC TRANSLATION INITIATION FACTOR 4 GAMMA 2"/>
    <property type="match status" value="1"/>
</dbReference>
<name>A0A9W8DP77_9FUNG</name>
<feature type="compositionally biased region" description="Polar residues" evidence="8">
    <location>
        <begin position="1"/>
        <end position="11"/>
    </location>
</feature>
<gene>
    <name evidence="10" type="ORF">H4219_002371</name>
</gene>
<protein>
    <recommendedName>
        <fullName evidence="9">MI domain-containing protein</fullName>
    </recommendedName>
</protein>
<organism evidence="10 11">
    <name type="scientific">Mycoemilia scoparia</name>
    <dbReference type="NCBI Taxonomy" id="417184"/>
    <lineage>
        <taxon>Eukaryota</taxon>
        <taxon>Fungi</taxon>
        <taxon>Fungi incertae sedis</taxon>
        <taxon>Zoopagomycota</taxon>
        <taxon>Kickxellomycotina</taxon>
        <taxon>Kickxellomycetes</taxon>
        <taxon>Kickxellales</taxon>
        <taxon>Kickxellaceae</taxon>
        <taxon>Mycoemilia</taxon>
    </lineage>
</organism>
<feature type="region of interest" description="Disordered" evidence="8">
    <location>
        <begin position="1323"/>
        <end position="1484"/>
    </location>
</feature>
<dbReference type="Gene3D" id="1.25.40.180">
    <property type="match status" value="2"/>
</dbReference>
<feature type="compositionally biased region" description="Low complexity" evidence="8">
    <location>
        <begin position="800"/>
        <end position="810"/>
    </location>
</feature>
<feature type="compositionally biased region" description="Polar residues" evidence="8">
    <location>
        <begin position="160"/>
        <end position="180"/>
    </location>
</feature>
<accession>A0A9W8DP77</accession>
<feature type="compositionally biased region" description="Basic and acidic residues" evidence="8">
    <location>
        <begin position="1360"/>
        <end position="1371"/>
    </location>
</feature>
<dbReference type="InterPro" id="IPR016024">
    <property type="entry name" value="ARM-type_fold"/>
</dbReference>
<feature type="compositionally biased region" description="Polar residues" evidence="8">
    <location>
        <begin position="329"/>
        <end position="341"/>
    </location>
</feature>
<feature type="compositionally biased region" description="Polar residues" evidence="8">
    <location>
        <begin position="32"/>
        <end position="65"/>
    </location>
</feature>
<feature type="compositionally biased region" description="Basic and acidic residues" evidence="8">
    <location>
        <begin position="811"/>
        <end position="836"/>
    </location>
</feature>
<feature type="region of interest" description="Disordered" evidence="8">
    <location>
        <begin position="926"/>
        <end position="1075"/>
    </location>
</feature>
<reference evidence="10" key="1">
    <citation type="submission" date="2022-07" db="EMBL/GenBank/DDBJ databases">
        <title>Phylogenomic reconstructions and comparative analyses of Kickxellomycotina fungi.</title>
        <authorList>
            <person name="Reynolds N.K."/>
            <person name="Stajich J.E."/>
            <person name="Barry K."/>
            <person name="Grigoriev I.V."/>
            <person name="Crous P."/>
            <person name="Smith M.E."/>
        </authorList>
    </citation>
    <scope>NUCLEOTIDE SEQUENCE</scope>
    <source>
        <strain evidence="10">NBRC 100468</strain>
    </source>
</reference>
<feature type="compositionally biased region" description="Low complexity" evidence="8">
    <location>
        <begin position="354"/>
        <end position="367"/>
    </location>
</feature>
<dbReference type="InterPro" id="IPR003891">
    <property type="entry name" value="Initiation_fac_eIF4g_MI"/>
</dbReference>
<evidence type="ECO:0000256" key="7">
    <source>
        <dbReference type="ARBA" id="ARBA00022917"/>
    </source>
</evidence>
<feature type="domain" description="MI" evidence="9">
    <location>
        <begin position="1537"/>
        <end position="1657"/>
    </location>
</feature>
<feature type="compositionally biased region" description="Polar residues" evidence="8">
    <location>
        <begin position="1374"/>
        <end position="1419"/>
    </location>
</feature>
<keyword evidence="3" id="KW-0963">Cytoplasm</keyword>
<feature type="compositionally biased region" description="Basic and acidic residues" evidence="8">
    <location>
        <begin position="1059"/>
        <end position="1073"/>
    </location>
</feature>
<dbReference type="PROSITE" id="PS51366">
    <property type="entry name" value="MI"/>
    <property type="match status" value="1"/>
</dbReference>
<evidence type="ECO:0000313" key="10">
    <source>
        <dbReference type="EMBL" id="KAJ1918832.1"/>
    </source>
</evidence>
<dbReference type="GO" id="GO:0003729">
    <property type="term" value="F:mRNA binding"/>
    <property type="evidence" value="ECO:0007669"/>
    <property type="project" value="TreeGrafter"/>
</dbReference>
<feature type="compositionally biased region" description="Low complexity" evidence="8">
    <location>
        <begin position="12"/>
        <end position="25"/>
    </location>
</feature>
<evidence type="ECO:0000313" key="11">
    <source>
        <dbReference type="Proteomes" id="UP001150538"/>
    </source>
</evidence>
<feature type="compositionally biased region" description="Polar residues" evidence="8">
    <location>
        <begin position="1442"/>
        <end position="1477"/>
    </location>
</feature>
<feature type="compositionally biased region" description="Basic and acidic residues" evidence="8">
    <location>
        <begin position="257"/>
        <end position="269"/>
    </location>
</feature>
<feature type="region of interest" description="Disordered" evidence="8">
    <location>
        <begin position="1"/>
        <end position="394"/>
    </location>
</feature>
<keyword evidence="5" id="KW-0597">Phosphoprotein</keyword>
<dbReference type="Proteomes" id="UP001150538">
    <property type="component" value="Unassembled WGS sequence"/>
</dbReference>
<feature type="compositionally biased region" description="Basic residues" evidence="8">
    <location>
        <begin position="233"/>
        <end position="242"/>
    </location>
</feature>
<dbReference type="GO" id="GO:0010494">
    <property type="term" value="C:cytoplasmic stress granule"/>
    <property type="evidence" value="ECO:0007669"/>
    <property type="project" value="UniProtKB-ARBA"/>
</dbReference>
<feature type="compositionally biased region" description="Polar residues" evidence="8">
    <location>
        <begin position="572"/>
        <end position="614"/>
    </location>
</feature>
<feature type="region of interest" description="Disordered" evidence="8">
    <location>
        <begin position="515"/>
        <end position="899"/>
    </location>
</feature>
<dbReference type="Pfam" id="PF02847">
    <property type="entry name" value="MA3"/>
    <property type="match status" value="1"/>
</dbReference>
<feature type="compositionally biased region" description="Basic and acidic residues" evidence="8">
    <location>
        <begin position="930"/>
        <end position="947"/>
    </location>
</feature>